<reference evidence="2" key="1">
    <citation type="submission" date="2018-01" db="EMBL/GenBank/DDBJ databases">
        <title>An insight into the sialome of Amazonian anophelines.</title>
        <authorList>
            <person name="Ribeiro J.M."/>
            <person name="Scarpassa V."/>
            <person name="Calvo E."/>
        </authorList>
    </citation>
    <scope>NUCLEOTIDE SEQUENCE</scope>
    <source>
        <tissue evidence="2">Salivary glands</tissue>
    </source>
</reference>
<protein>
    <submittedName>
        <fullName evidence="2">Putative secreted protein</fullName>
    </submittedName>
</protein>
<name>A0A2M4CAX5_9DIPT</name>
<dbReference type="AlphaFoldDB" id="A0A2M4CAX5"/>
<evidence type="ECO:0000256" key="1">
    <source>
        <dbReference type="SAM" id="SignalP"/>
    </source>
</evidence>
<organism evidence="2">
    <name type="scientific">Anopheles marajoara</name>
    <dbReference type="NCBI Taxonomy" id="58244"/>
    <lineage>
        <taxon>Eukaryota</taxon>
        <taxon>Metazoa</taxon>
        <taxon>Ecdysozoa</taxon>
        <taxon>Arthropoda</taxon>
        <taxon>Hexapoda</taxon>
        <taxon>Insecta</taxon>
        <taxon>Pterygota</taxon>
        <taxon>Neoptera</taxon>
        <taxon>Endopterygota</taxon>
        <taxon>Diptera</taxon>
        <taxon>Nematocera</taxon>
        <taxon>Culicoidea</taxon>
        <taxon>Culicidae</taxon>
        <taxon>Anophelinae</taxon>
        <taxon>Anopheles</taxon>
    </lineage>
</organism>
<dbReference type="EMBL" id="GGFJ01013323">
    <property type="protein sequence ID" value="MBW62464.1"/>
    <property type="molecule type" value="Transcribed_RNA"/>
</dbReference>
<keyword evidence="1" id="KW-0732">Signal</keyword>
<accession>A0A2M4CAX5</accession>
<feature type="signal peptide" evidence="1">
    <location>
        <begin position="1"/>
        <end position="27"/>
    </location>
</feature>
<feature type="chain" id="PRO_5014895473" evidence="1">
    <location>
        <begin position="28"/>
        <end position="84"/>
    </location>
</feature>
<proteinExistence type="predicted"/>
<sequence>MAQRRAAAMVMVLKPSSWLRYCLLVLAQDVVGSRQPPTRQMTAAEVEASLRSPEPGASEASFYSQPVAPVLSEAMHAIDRWNPC</sequence>
<evidence type="ECO:0000313" key="2">
    <source>
        <dbReference type="EMBL" id="MBW62464.1"/>
    </source>
</evidence>